<dbReference type="InterPro" id="IPR015020">
    <property type="entry name" value="Rv2525c-like_Glyco_Hydro-like"/>
</dbReference>
<gene>
    <name evidence="3" type="ORF">DXN06_12200</name>
</gene>
<dbReference type="InterPro" id="IPR002477">
    <property type="entry name" value="Peptidoglycan-bd-like"/>
</dbReference>
<accession>A0AAD0QNV7</accession>
<dbReference type="AlphaFoldDB" id="A0AAD0QNV7"/>
<evidence type="ECO:0000259" key="1">
    <source>
        <dbReference type="Pfam" id="PF01471"/>
    </source>
</evidence>
<dbReference type="EMBL" id="CP031442">
    <property type="protein sequence ID" value="AXM07771.1"/>
    <property type="molecule type" value="Genomic_DNA"/>
</dbReference>
<dbReference type="SUPFAM" id="SSF51445">
    <property type="entry name" value="(Trans)glycosidases"/>
    <property type="match status" value="1"/>
</dbReference>
<protein>
    <submittedName>
        <fullName evidence="3">DUF1906 domain-containing protein</fullName>
    </submittedName>
</protein>
<dbReference type="InterPro" id="IPR036365">
    <property type="entry name" value="PGBD-like_sf"/>
</dbReference>
<dbReference type="Gene3D" id="1.10.101.10">
    <property type="entry name" value="PGBD-like superfamily/PGBD"/>
    <property type="match status" value="1"/>
</dbReference>
<reference evidence="3 4" key="1">
    <citation type="submission" date="2018-08" db="EMBL/GenBank/DDBJ databases">
        <title>Genome sequencing of Cutibacterium acnes KCOM 1315.</title>
        <authorList>
            <person name="Kook J.-K."/>
            <person name="Park S.-N."/>
            <person name="Lim Y.K."/>
        </authorList>
    </citation>
    <scope>NUCLEOTIDE SEQUENCE [LARGE SCALE GENOMIC DNA]</scope>
    <source>
        <strain evidence="3 4">KCOM 1315</strain>
    </source>
</reference>
<name>A0AAD0QNV7_CUTAC</name>
<sequence>MADQMVLKTQQWLNSTYGNKTGFGSVQETGNTGWDTINALIRALQIELGITATANNFGSGTQSRFKSRWPNGITQTSGYDNVHGIIQGALWCKGYRAEYGGITLEFTDHLADSIRQMKVDIGLGDTSATVDVELMMALLSMKQFRLLSAYGGKTAIRQAQQAINRGYKNYTGIIPTDGLYGREMNTALIQVLQAIEGYTPAEATGNFGAGTRSKLRTISSGTNQWVWLATVSLVCNGYSILPTSTWNSEISNTLWQFQQAHALPVTGVVDPTTWMSLLTSKGDPNRPCVACDTRFEITDELAGHLKADGYQIVGRYLSEPNQSSKSEADYFKALRTGELERIVGHGLKYFPIFQEYSTELKYFSVENGHRHAKEAQTAAQRLGVPPTVIYFAVDYDATDPQVTSHILPYFKAVTQSLGGGYRVGIYASRNICTRIAQAGYAVASFVSDMSTGFSGNLGFPIPDNWVFDQFHEISGYRGKWDLDRVAYSGRMSADSSVRHAQPVNYDALDFLDLIEALESRFEELRVVYKDYAFGEDPITSGSYVTWVKVPTWRCVLNYLSTVYLKGSAKWSAAAEAYREADAKRLEDDTQASQIISALNKWIRSDRQEWTDPAGGAVDIPHMSVTTLGYINLNPLVPDKWTGWAGDLASALGPIQKVVDLNPGSNIIAIARALVGQGDNYKNHSGLQGLTIPNDLPNNCNYSDLCSDGDAIKLAAMLKGSGADDPNLLSRTLRSYYNNPVSLLQRFKAISESVGASDGGTAKDKFFAEIDGPLDDRYVGLLTDGSNGAYGYSGVEPSEETKRAACQALAEFIY</sequence>
<dbReference type="Proteomes" id="UP000256621">
    <property type="component" value="Chromosome"/>
</dbReference>
<organism evidence="3 4">
    <name type="scientific">Cutibacterium acnes</name>
    <name type="common">Propionibacterium acnes</name>
    <dbReference type="NCBI Taxonomy" id="1747"/>
    <lineage>
        <taxon>Bacteria</taxon>
        <taxon>Bacillati</taxon>
        <taxon>Actinomycetota</taxon>
        <taxon>Actinomycetes</taxon>
        <taxon>Propionibacteriales</taxon>
        <taxon>Propionibacteriaceae</taxon>
        <taxon>Cutibacterium</taxon>
    </lineage>
</organism>
<feature type="domain" description="Rv2525c-like glycoside hydrolase-like" evidence="2">
    <location>
        <begin position="305"/>
        <end position="466"/>
    </location>
</feature>
<evidence type="ECO:0000313" key="3">
    <source>
        <dbReference type="EMBL" id="AXM07771.1"/>
    </source>
</evidence>
<proteinExistence type="predicted"/>
<dbReference type="Gene3D" id="3.20.20.80">
    <property type="entry name" value="Glycosidases"/>
    <property type="match status" value="1"/>
</dbReference>
<dbReference type="CDD" id="cd06418">
    <property type="entry name" value="GH25_BacA-like"/>
    <property type="match status" value="1"/>
</dbReference>
<evidence type="ECO:0000313" key="4">
    <source>
        <dbReference type="Proteomes" id="UP000256621"/>
    </source>
</evidence>
<evidence type="ECO:0000259" key="2">
    <source>
        <dbReference type="Pfam" id="PF08924"/>
    </source>
</evidence>
<dbReference type="InterPro" id="IPR036366">
    <property type="entry name" value="PGBDSf"/>
</dbReference>
<dbReference type="SUPFAM" id="SSF47090">
    <property type="entry name" value="PGBD-like"/>
    <property type="match status" value="1"/>
</dbReference>
<dbReference type="Pfam" id="PF08924">
    <property type="entry name" value="Rv2525c_GlyHyd-like"/>
    <property type="match status" value="1"/>
</dbReference>
<dbReference type="InterPro" id="IPR017853">
    <property type="entry name" value="GH"/>
</dbReference>
<feature type="domain" description="Peptidoglycan binding-like" evidence="1">
    <location>
        <begin position="233"/>
        <end position="276"/>
    </location>
</feature>
<dbReference type="RefSeq" id="WP_002531060.1">
    <property type="nucleotide sequence ID" value="NZ_CAMHWY010000003.1"/>
</dbReference>
<dbReference type="Pfam" id="PF01471">
    <property type="entry name" value="PG_binding_1"/>
    <property type="match status" value="1"/>
</dbReference>